<dbReference type="Proteomes" id="UP000029553">
    <property type="component" value="Unassembled WGS sequence"/>
</dbReference>
<protein>
    <submittedName>
        <fullName evidence="1">Uncharacterized protein</fullName>
    </submittedName>
</protein>
<evidence type="ECO:0000313" key="2">
    <source>
        <dbReference type="Proteomes" id="UP000029553"/>
    </source>
</evidence>
<reference evidence="1 2" key="1">
    <citation type="submission" date="2013-09" db="EMBL/GenBank/DDBJ databases">
        <title>High correlation between genotypes and phenotypes of environmental bacteria Comamonas testosteroni strains.</title>
        <authorList>
            <person name="Liu L."/>
            <person name="Zhu W."/>
            <person name="Xia X."/>
            <person name="Xu B."/>
            <person name="Luo M."/>
            <person name="Wang G."/>
        </authorList>
    </citation>
    <scope>NUCLEOTIDE SEQUENCE [LARGE SCALE GENOMIC DNA]</scope>
    <source>
        <strain evidence="1 2">JL40</strain>
    </source>
</reference>
<accession>A0A096HDS7</accession>
<proteinExistence type="predicted"/>
<dbReference type="AlphaFoldDB" id="A0A096HDS7"/>
<organism evidence="1 2">
    <name type="scientific">Comamonas testosteroni</name>
    <name type="common">Pseudomonas testosteroni</name>
    <dbReference type="NCBI Taxonomy" id="285"/>
    <lineage>
        <taxon>Bacteria</taxon>
        <taxon>Pseudomonadati</taxon>
        <taxon>Pseudomonadota</taxon>
        <taxon>Betaproteobacteria</taxon>
        <taxon>Burkholderiales</taxon>
        <taxon>Comamonadaceae</taxon>
        <taxon>Comamonas</taxon>
    </lineage>
</organism>
<gene>
    <name evidence="1" type="ORF">P353_19660</name>
</gene>
<comment type="caution">
    <text evidence="1">The sequence shown here is derived from an EMBL/GenBank/DDBJ whole genome shotgun (WGS) entry which is preliminary data.</text>
</comment>
<dbReference type="EMBL" id="AWOR01000067">
    <property type="protein sequence ID" value="KGH27007.1"/>
    <property type="molecule type" value="Genomic_DNA"/>
</dbReference>
<name>A0A096HDS7_COMTE</name>
<evidence type="ECO:0000313" key="1">
    <source>
        <dbReference type="EMBL" id="KGH27007.1"/>
    </source>
</evidence>
<sequence>MRMGLVLAVLHGASGPSGCSPITTQSNSAN</sequence>